<dbReference type="PROSITE" id="PS00687">
    <property type="entry name" value="ALDEHYDE_DEHYDR_GLU"/>
    <property type="match status" value="1"/>
</dbReference>
<dbReference type="EMBL" id="PDJD01000001">
    <property type="protein sequence ID" value="PFG20261.1"/>
    <property type="molecule type" value="Genomic_DNA"/>
</dbReference>
<dbReference type="Proteomes" id="UP000224915">
    <property type="component" value="Unassembled WGS sequence"/>
</dbReference>
<feature type="active site" evidence="3">
    <location>
        <position position="277"/>
    </location>
</feature>
<dbReference type="RefSeq" id="WP_169925926.1">
    <property type="nucleotide sequence ID" value="NZ_PDJD01000001.1"/>
</dbReference>
<dbReference type="Gene3D" id="3.40.309.10">
    <property type="entry name" value="Aldehyde Dehydrogenase, Chain A, domain 2"/>
    <property type="match status" value="1"/>
</dbReference>
<name>A0A2A9D1K1_9MICO</name>
<comment type="similarity">
    <text evidence="1 4">Belongs to the aldehyde dehydrogenase family.</text>
</comment>
<evidence type="ECO:0000256" key="4">
    <source>
        <dbReference type="RuleBase" id="RU003345"/>
    </source>
</evidence>
<evidence type="ECO:0000313" key="6">
    <source>
        <dbReference type="EMBL" id="PFG20261.1"/>
    </source>
</evidence>
<reference evidence="6 7" key="1">
    <citation type="submission" date="2017-10" db="EMBL/GenBank/DDBJ databases">
        <title>Sequencing the genomes of 1000 actinobacteria strains.</title>
        <authorList>
            <person name="Klenk H.-P."/>
        </authorList>
    </citation>
    <scope>NUCLEOTIDE SEQUENCE [LARGE SCALE GENOMIC DNA]</scope>
    <source>
        <strain evidence="6 7">DSM 21801</strain>
    </source>
</reference>
<gene>
    <name evidence="6" type="ORF">ATL40_1858</name>
</gene>
<protein>
    <submittedName>
        <fullName evidence="6">Succinate-semialdehyde dehydrogenase/glutarate-semialdehyde dehydrogenase</fullName>
    </submittedName>
</protein>
<dbReference type="InterPro" id="IPR016163">
    <property type="entry name" value="Ald_DH_C"/>
</dbReference>
<dbReference type="InterPro" id="IPR029510">
    <property type="entry name" value="Ald_DH_CS_GLU"/>
</dbReference>
<dbReference type="FunFam" id="3.40.309.10:FF:000009">
    <property type="entry name" value="Aldehyde dehydrogenase A"/>
    <property type="match status" value="1"/>
</dbReference>
<dbReference type="InterPro" id="IPR016161">
    <property type="entry name" value="Ald_DH/histidinol_DH"/>
</dbReference>
<evidence type="ECO:0000256" key="3">
    <source>
        <dbReference type="PROSITE-ProRule" id="PRU10007"/>
    </source>
</evidence>
<evidence type="ECO:0000256" key="1">
    <source>
        <dbReference type="ARBA" id="ARBA00009986"/>
    </source>
</evidence>
<dbReference type="InterPro" id="IPR016162">
    <property type="entry name" value="Ald_DH_N"/>
</dbReference>
<dbReference type="InterPro" id="IPR015590">
    <property type="entry name" value="Aldehyde_DH_dom"/>
</dbReference>
<keyword evidence="2 4" id="KW-0560">Oxidoreductase</keyword>
<evidence type="ECO:0000313" key="7">
    <source>
        <dbReference type="Proteomes" id="UP000224915"/>
    </source>
</evidence>
<dbReference type="PANTHER" id="PTHR11699">
    <property type="entry name" value="ALDEHYDE DEHYDROGENASE-RELATED"/>
    <property type="match status" value="1"/>
</dbReference>
<keyword evidence="7" id="KW-1185">Reference proteome</keyword>
<organism evidence="6 7">
    <name type="scientific">Serinibacter salmoneus</name>
    <dbReference type="NCBI Taxonomy" id="556530"/>
    <lineage>
        <taxon>Bacteria</taxon>
        <taxon>Bacillati</taxon>
        <taxon>Actinomycetota</taxon>
        <taxon>Actinomycetes</taxon>
        <taxon>Micrococcales</taxon>
        <taxon>Beutenbergiaceae</taxon>
        <taxon>Serinibacter</taxon>
    </lineage>
</organism>
<dbReference type="GO" id="GO:0016620">
    <property type="term" value="F:oxidoreductase activity, acting on the aldehyde or oxo group of donors, NAD or NADP as acceptor"/>
    <property type="evidence" value="ECO:0007669"/>
    <property type="project" value="InterPro"/>
</dbReference>
<dbReference type="Pfam" id="PF00171">
    <property type="entry name" value="Aldedh"/>
    <property type="match status" value="1"/>
</dbReference>
<dbReference type="SUPFAM" id="SSF53720">
    <property type="entry name" value="ALDH-like"/>
    <property type="match status" value="1"/>
</dbReference>
<dbReference type="Gene3D" id="3.40.605.10">
    <property type="entry name" value="Aldehyde Dehydrogenase, Chain A, domain 1"/>
    <property type="match status" value="1"/>
</dbReference>
<accession>A0A2A9D1K1</accession>
<dbReference type="AlphaFoldDB" id="A0A2A9D1K1"/>
<evidence type="ECO:0000256" key="2">
    <source>
        <dbReference type="ARBA" id="ARBA00023002"/>
    </source>
</evidence>
<dbReference type="NCBIfam" id="NF006916">
    <property type="entry name" value="PRK09407.1"/>
    <property type="match status" value="1"/>
</dbReference>
<proteinExistence type="inferred from homology"/>
<sequence length="537" mass="56210">MAVESELSTPSAAPAAAGVPASSQRLVAHLPEHLTQRLARYVTGANGDAVEVRSPADDAVIGSVPTHTTDDLTALAARARAAQREWAAWPLRRRRAVVQRFSDLVLRDSALAMDVIQAENGKSRVDALEETLDVGVYAGRAARLAPAALRTRRHRGAYPVLTETVEVRHPLGVVGIISPWNYPFTLAASDAVPALLAGNAVLLKPDLGTPYSALLTLALLREAGLPEGVLQIVIGDGPVVGDALIDHVDYVMFTGSTATGRHVAQRCASRLIGCSAELGGKNPLVVLPDADIAAAANGAAHASFSNAGQLCISMERIYVHEAVAQEFTAAFVAATESLRVGVGASWDLDVGSLASAAQLERVQAHVADAVTCGARVLTGGHALPEAGPFVFAPTVLTDVPQTARLAREETFGPVVSVYVVGSEAEAIARANDTDYGLNASLWTRRRSARAVARQLEAGTVNINEGFAAAWGSHGAPMGGWKSSGLGRRHGVAGIAKYTESQTISRQRGLPVAPWPGLPRAVYARTVLAAGRVLARWG</sequence>
<feature type="domain" description="Aldehyde dehydrogenase" evidence="5">
    <location>
        <begin position="44"/>
        <end position="503"/>
    </location>
</feature>
<comment type="caution">
    <text evidence="6">The sequence shown here is derived from an EMBL/GenBank/DDBJ whole genome shotgun (WGS) entry which is preliminary data.</text>
</comment>
<evidence type="ECO:0000259" key="5">
    <source>
        <dbReference type="Pfam" id="PF00171"/>
    </source>
</evidence>